<proteinExistence type="predicted"/>
<dbReference type="AlphaFoldDB" id="A0A8T2QYL7"/>
<evidence type="ECO:0000313" key="2">
    <source>
        <dbReference type="Proteomes" id="UP000825935"/>
    </source>
</evidence>
<comment type="caution">
    <text evidence="1">The sequence shown here is derived from an EMBL/GenBank/DDBJ whole genome shotgun (WGS) entry which is preliminary data.</text>
</comment>
<sequence>MELHAFNKMNLAKVCDAKQKMERARVLRSLSWHQRVIYSQRRERSTCYNQSECCDQTSAISEQSYEVRGSPGSANHVGPYVQYSCICTPTTHAGSFKCRIHKASERYGSFVLVVHLGTPNNSAEDAI</sequence>
<gene>
    <name evidence="1" type="ORF">KP509_31G036900</name>
</gene>
<accession>A0A8T2QYL7</accession>
<reference evidence="1" key="1">
    <citation type="submission" date="2021-08" db="EMBL/GenBank/DDBJ databases">
        <title>WGS assembly of Ceratopteris richardii.</title>
        <authorList>
            <person name="Marchant D.B."/>
            <person name="Chen G."/>
            <person name="Jenkins J."/>
            <person name="Shu S."/>
            <person name="Leebens-Mack J."/>
            <person name="Grimwood J."/>
            <person name="Schmutz J."/>
            <person name="Soltis P."/>
            <person name="Soltis D."/>
            <person name="Chen Z.-H."/>
        </authorList>
    </citation>
    <scope>NUCLEOTIDE SEQUENCE</scope>
    <source>
        <strain evidence="1">Whitten #5841</strain>
        <tissue evidence="1">Leaf</tissue>
    </source>
</reference>
<dbReference type="EMBL" id="CM035436">
    <property type="protein sequence ID" value="KAH7288684.1"/>
    <property type="molecule type" value="Genomic_DNA"/>
</dbReference>
<evidence type="ECO:0000313" key="1">
    <source>
        <dbReference type="EMBL" id="KAH7288684.1"/>
    </source>
</evidence>
<dbReference type="Proteomes" id="UP000825935">
    <property type="component" value="Chromosome 31"/>
</dbReference>
<keyword evidence="2" id="KW-1185">Reference proteome</keyword>
<organism evidence="1 2">
    <name type="scientific">Ceratopteris richardii</name>
    <name type="common">Triangle waterfern</name>
    <dbReference type="NCBI Taxonomy" id="49495"/>
    <lineage>
        <taxon>Eukaryota</taxon>
        <taxon>Viridiplantae</taxon>
        <taxon>Streptophyta</taxon>
        <taxon>Embryophyta</taxon>
        <taxon>Tracheophyta</taxon>
        <taxon>Polypodiopsida</taxon>
        <taxon>Polypodiidae</taxon>
        <taxon>Polypodiales</taxon>
        <taxon>Pteridineae</taxon>
        <taxon>Pteridaceae</taxon>
        <taxon>Parkerioideae</taxon>
        <taxon>Ceratopteris</taxon>
    </lineage>
</organism>
<protein>
    <submittedName>
        <fullName evidence="1">Uncharacterized protein</fullName>
    </submittedName>
</protein>
<name>A0A8T2QYL7_CERRI</name>